<organism evidence="2 3">
    <name type="scientific">Candidatus Choladousia intestinavium</name>
    <dbReference type="NCBI Taxonomy" id="2840727"/>
    <lineage>
        <taxon>Bacteria</taxon>
        <taxon>Bacillati</taxon>
        <taxon>Bacillota</taxon>
        <taxon>Clostridia</taxon>
        <taxon>Lachnospirales</taxon>
        <taxon>Lachnospiraceae</taxon>
        <taxon>Lachnospiraceae incertae sedis</taxon>
        <taxon>Candidatus Choladousia</taxon>
    </lineage>
</organism>
<evidence type="ECO:0000313" key="2">
    <source>
        <dbReference type="EMBL" id="HIR14349.1"/>
    </source>
</evidence>
<dbReference type="Pfam" id="PF19700">
    <property type="entry name" value="DUF6198"/>
    <property type="match status" value="1"/>
</dbReference>
<protein>
    <recommendedName>
        <fullName evidence="4">YitT family protein</fullName>
    </recommendedName>
</protein>
<dbReference type="Proteomes" id="UP000886757">
    <property type="component" value="Unassembled WGS sequence"/>
</dbReference>
<evidence type="ECO:0000313" key="3">
    <source>
        <dbReference type="Proteomes" id="UP000886757"/>
    </source>
</evidence>
<reference evidence="2" key="2">
    <citation type="journal article" date="2021" name="PeerJ">
        <title>Extensive microbial diversity within the chicken gut microbiome revealed by metagenomics and culture.</title>
        <authorList>
            <person name="Gilroy R."/>
            <person name="Ravi A."/>
            <person name="Getino M."/>
            <person name="Pursley I."/>
            <person name="Horton D.L."/>
            <person name="Alikhan N.F."/>
            <person name="Baker D."/>
            <person name="Gharbi K."/>
            <person name="Hall N."/>
            <person name="Watson M."/>
            <person name="Adriaenssens E.M."/>
            <person name="Foster-Nyarko E."/>
            <person name="Jarju S."/>
            <person name="Secka A."/>
            <person name="Antonio M."/>
            <person name="Oren A."/>
            <person name="Chaudhuri R.R."/>
            <person name="La Ragione R."/>
            <person name="Hildebrand F."/>
            <person name="Pallen M.J."/>
        </authorList>
    </citation>
    <scope>NUCLEOTIDE SEQUENCE</scope>
    <source>
        <strain evidence="2">ChiSjej4B22-8148</strain>
    </source>
</reference>
<feature type="transmembrane region" description="Helical" evidence="1">
    <location>
        <begin position="49"/>
        <end position="71"/>
    </location>
</feature>
<gene>
    <name evidence="2" type="ORF">IAB31_10565</name>
</gene>
<keyword evidence="1" id="KW-0812">Transmembrane</keyword>
<sequence length="213" mass="23741">MRGKIEIILHEIHRPLLYLLGLAGTCVGVSLCLKSTMGIDAWNASIAGLAILTPLSLGQWTMIVHFSFWLLSTWIDKQIRAQSIFPVLYKGIVLDAVNPIIDEWVAAEGYFSLLIVFIIGYLILSLSTGLYLAADYPRMPVDGLMFSLGKLLKGNIKKARLMIELTGFTVMIIVHGTFGIGTIIITLTCGYMFSSCKNIFEKMLNRRKAKEKH</sequence>
<proteinExistence type="predicted"/>
<comment type="caution">
    <text evidence="2">The sequence shown here is derived from an EMBL/GenBank/DDBJ whole genome shotgun (WGS) entry which is preliminary data.</text>
</comment>
<feature type="transmembrane region" description="Helical" evidence="1">
    <location>
        <begin position="16"/>
        <end position="37"/>
    </location>
</feature>
<reference evidence="2" key="1">
    <citation type="submission" date="2020-10" db="EMBL/GenBank/DDBJ databases">
        <authorList>
            <person name="Gilroy R."/>
        </authorList>
    </citation>
    <scope>NUCLEOTIDE SEQUENCE</scope>
    <source>
        <strain evidence="2">ChiSjej4B22-8148</strain>
    </source>
</reference>
<evidence type="ECO:0000256" key="1">
    <source>
        <dbReference type="SAM" id="Phobius"/>
    </source>
</evidence>
<feature type="transmembrane region" description="Helical" evidence="1">
    <location>
        <begin position="165"/>
        <end position="193"/>
    </location>
</feature>
<keyword evidence="1" id="KW-1133">Transmembrane helix</keyword>
<dbReference type="InterPro" id="IPR038750">
    <property type="entry name" value="YczE/YyaS-like"/>
</dbReference>
<accession>A0A9D1AFD6</accession>
<keyword evidence="1" id="KW-0472">Membrane</keyword>
<dbReference type="EMBL" id="DVGK01000117">
    <property type="protein sequence ID" value="HIR14349.1"/>
    <property type="molecule type" value="Genomic_DNA"/>
</dbReference>
<evidence type="ECO:0008006" key="4">
    <source>
        <dbReference type="Google" id="ProtNLM"/>
    </source>
</evidence>
<name>A0A9D1AFD6_9FIRM</name>
<dbReference type="AlphaFoldDB" id="A0A9D1AFD6"/>
<dbReference type="PANTHER" id="PTHR40078">
    <property type="entry name" value="INTEGRAL MEMBRANE PROTEIN-RELATED"/>
    <property type="match status" value="1"/>
</dbReference>
<dbReference type="PANTHER" id="PTHR40078:SF1">
    <property type="entry name" value="INTEGRAL MEMBRANE PROTEIN"/>
    <property type="match status" value="1"/>
</dbReference>
<feature type="transmembrane region" description="Helical" evidence="1">
    <location>
        <begin position="113"/>
        <end position="134"/>
    </location>
</feature>